<dbReference type="HAMAP" id="MF_00736">
    <property type="entry name" value="Ribosomal_uL11"/>
    <property type="match status" value="1"/>
</dbReference>
<dbReference type="SMART" id="SM00649">
    <property type="entry name" value="RL11"/>
    <property type="match status" value="1"/>
</dbReference>
<dbReference type="SUPFAM" id="SSF46906">
    <property type="entry name" value="Ribosomal protein L11, C-terminal domain"/>
    <property type="match status" value="1"/>
</dbReference>
<dbReference type="PANTHER" id="PTHR11661:SF1">
    <property type="entry name" value="LARGE RIBOSOMAL SUBUNIT PROTEIN UL11M"/>
    <property type="match status" value="1"/>
</dbReference>
<dbReference type="InterPro" id="IPR000911">
    <property type="entry name" value="Ribosomal_uL11"/>
</dbReference>
<dbReference type="SUPFAM" id="SSF54747">
    <property type="entry name" value="Ribosomal L11/L12e N-terminal domain"/>
    <property type="match status" value="1"/>
</dbReference>
<dbReference type="GO" id="GO:0003735">
    <property type="term" value="F:structural constituent of ribosome"/>
    <property type="evidence" value="ECO:0007669"/>
    <property type="project" value="InterPro"/>
</dbReference>
<sequence length="186" mass="20027">MSGKVVSALIRLVVNAGQAKPAPPVGPALGQHRLNLMAFCKDFNARTQHMKPDVPVSVTVTAYTDSSFDFVIKSPKVSYFLKKAAGLQNGGGRAGHDVAGVVTVKHVYEIAKIKQTDPDCQYMDLDAISKSILGTARSMGSCRRHRYFGGPRVEALDQETGGIAPKLQIRGKLQQSFEVQQATLSA</sequence>
<protein>
    <recommendedName>
        <fullName evidence="4">Large ribosomal subunit protein uL11m</fullName>
    </recommendedName>
</protein>
<dbReference type="EMBL" id="LVLJ01000379">
    <property type="protein sequence ID" value="OAE34563.1"/>
    <property type="molecule type" value="Genomic_DNA"/>
</dbReference>
<name>A0A176WPU0_MARPO</name>
<dbReference type="InterPro" id="IPR036796">
    <property type="entry name" value="Ribosomal_uL11_N_sf"/>
</dbReference>
<dbReference type="GO" id="GO:0006412">
    <property type="term" value="P:translation"/>
    <property type="evidence" value="ECO:0007669"/>
    <property type="project" value="InterPro"/>
</dbReference>
<comment type="similarity">
    <text evidence="1 5">Belongs to the universal ribosomal protein uL11 family.</text>
</comment>
<dbReference type="InterPro" id="IPR020783">
    <property type="entry name" value="Ribosomal_uL11_C"/>
</dbReference>
<accession>A0A176WPU0</accession>
<dbReference type="NCBIfam" id="TIGR01632">
    <property type="entry name" value="L11_bact"/>
    <property type="match status" value="1"/>
</dbReference>
<keyword evidence="2 5" id="KW-0689">Ribosomal protein</keyword>
<dbReference type="Pfam" id="PF03946">
    <property type="entry name" value="Ribosomal_L11_N"/>
    <property type="match status" value="1"/>
</dbReference>
<dbReference type="FunFam" id="3.30.1550.10:FF:000005">
    <property type="entry name" value="50S ribosomal protein L11"/>
    <property type="match status" value="1"/>
</dbReference>
<evidence type="ECO:0000256" key="2">
    <source>
        <dbReference type="ARBA" id="ARBA00022980"/>
    </source>
</evidence>
<proteinExistence type="inferred from homology"/>
<dbReference type="Pfam" id="PF00298">
    <property type="entry name" value="Ribosomal_L11"/>
    <property type="match status" value="1"/>
</dbReference>
<dbReference type="AlphaFoldDB" id="A0A176WPU0"/>
<feature type="domain" description="Large ribosomal subunit protein uL11 C-terminal" evidence="6">
    <location>
        <begin position="73"/>
        <end position="140"/>
    </location>
</feature>
<dbReference type="CDD" id="cd00349">
    <property type="entry name" value="Ribosomal_L11"/>
    <property type="match status" value="1"/>
</dbReference>
<comment type="caution">
    <text evidence="8">The sequence shown here is derived from an EMBL/GenBank/DDBJ whole genome shotgun (WGS) entry which is preliminary data.</text>
</comment>
<keyword evidence="9" id="KW-1185">Reference proteome</keyword>
<feature type="domain" description="Large ribosomal subunit protein uL11 N-terminal" evidence="7">
    <location>
        <begin position="10"/>
        <end position="68"/>
    </location>
</feature>
<dbReference type="GO" id="GO:0015934">
    <property type="term" value="C:large ribosomal subunit"/>
    <property type="evidence" value="ECO:0007669"/>
    <property type="project" value="TreeGrafter"/>
</dbReference>
<dbReference type="PANTHER" id="PTHR11661">
    <property type="entry name" value="60S RIBOSOMAL PROTEIN L12"/>
    <property type="match status" value="1"/>
</dbReference>
<gene>
    <name evidence="8" type="ORF">AXG93_1487s1090</name>
</gene>
<dbReference type="Proteomes" id="UP000077202">
    <property type="component" value="Unassembled WGS sequence"/>
</dbReference>
<dbReference type="InterPro" id="IPR020784">
    <property type="entry name" value="Ribosomal_uL11_N"/>
</dbReference>
<dbReference type="InterPro" id="IPR036769">
    <property type="entry name" value="Ribosomal_uL11_C_sf"/>
</dbReference>
<dbReference type="GO" id="GO:0070180">
    <property type="term" value="F:large ribosomal subunit rRNA binding"/>
    <property type="evidence" value="ECO:0007669"/>
    <property type="project" value="TreeGrafter"/>
</dbReference>
<dbReference type="Gene3D" id="1.10.10.250">
    <property type="entry name" value="Ribosomal protein L11, C-terminal domain"/>
    <property type="match status" value="1"/>
</dbReference>
<evidence type="ECO:0000259" key="6">
    <source>
        <dbReference type="Pfam" id="PF00298"/>
    </source>
</evidence>
<dbReference type="InterPro" id="IPR006519">
    <property type="entry name" value="Ribosomal_uL11_bac-typ"/>
</dbReference>
<evidence type="ECO:0000313" key="9">
    <source>
        <dbReference type="Proteomes" id="UP000077202"/>
    </source>
</evidence>
<evidence type="ECO:0000256" key="4">
    <source>
        <dbReference type="ARBA" id="ARBA00040104"/>
    </source>
</evidence>
<organism evidence="8 9">
    <name type="scientific">Marchantia polymorpha subsp. ruderalis</name>
    <dbReference type="NCBI Taxonomy" id="1480154"/>
    <lineage>
        <taxon>Eukaryota</taxon>
        <taxon>Viridiplantae</taxon>
        <taxon>Streptophyta</taxon>
        <taxon>Embryophyta</taxon>
        <taxon>Marchantiophyta</taxon>
        <taxon>Marchantiopsida</taxon>
        <taxon>Marchantiidae</taxon>
        <taxon>Marchantiales</taxon>
        <taxon>Marchantiaceae</taxon>
        <taxon>Marchantia</taxon>
    </lineage>
</organism>
<evidence type="ECO:0000259" key="7">
    <source>
        <dbReference type="Pfam" id="PF03946"/>
    </source>
</evidence>
<dbReference type="FunFam" id="1.10.10.250:FF:000003">
    <property type="entry name" value="Mitochondrial ribosomal protein L11"/>
    <property type="match status" value="1"/>
</dbReference>
<evidence type="ECO:0000256" key="1">
    <source>
        <dbReference type="ARBA" id="ARBA00010537"/>
    </source>
</evidence>
<keyword evidence="3 5" id="KW-0687">Ribonucleoprotein</keyword>
<evidence type="ECO:0000313" key="8">
    <source>
        <dbReference type="EMBL" id="OAE34563.1"/>
    </source>
</evidence>
<reference evidence="8" key="1">
    <citation type="submission" date="2016-03" db="EMBL/GenBank/DDBJ databases">
        <title>Mechanisms controlling the formation of the plant cell surface in tip-growing cells are functionally conserved among land plants.</title>
        <authorList>
            <person name="Honkanen S."/>
            <person name="Jones V.A."/>
            <person name="Morieri G."/>
            <person name="Champion C."/>
            <person name="Hetherington A.J."/>
            <person name="Kelly S."/>
            <person name="Saint-Marcoux D."/>
            <person name="Proust H."/>
            <person name="Prescott H."/>
            <person name="Dolan L."/>
        </authorList>
    </citation>
    <scope>NUCLEOTIDE SEQUENCE [LARGE SCALE GENOMIC DNA]</scope>
    <source>
        <tissue evidence="8">Whole gametophyte</tissue>
    </source>
</reference>
<evidence type="ECO:0000256" key="5">
    <source>
        <dbReference type="RuleBase" id="RU003978"/>
    </source>
</evidence>
<evidence type="ECO:0000256" key="3">
    <source>
        <dbReference type="ARBA" id="ARBA00023274"/>
    </source>
</evidence>
<dbReference type="Gene3D" id="3.30.1550.10">
    <property type="entry name" value="Ribosomal protein L11/L12, N-terminal domain"/>
    <property type="match status" value="1"/>
</dbReference>